<dbReference type="EMBL" id="CP015378">
    <property type="protein sequence ID" value="ANC76662.1"/>
    <property type="molecule type" value="Genomic_DNA"/>
</dbReference>
<keyword evidence="3" id="KW-1185">Reference proteome</keyword>
<name>A0A160IMK1_9BACL</name>
<dbReference type="InterPro" id="IPR023346">
    <property type="entry name" value="Lysozyme-like_dom_sf"/>
</dbReference>
<dbReference type="SUPFAM" id="SSF53955">
    <property type="entry name" value="Lysozyme-like"/>
    <property type="match status" value="1"/>
</dbReference>
<dbReference type="Gene3D" id="1.10.530.10">
    <property type="match status" value="1"/>
</dbReference>
<dbReference type="AlphaFoldDB" id="A0A160IMK1"/>
<organism evidence="2 3">
    <name type="scientific">Fictibacillus phosphorivorans</name>
    <dbReference type="NCBI Taxonomy" id="1221500"/>
    <lineage>
        <taxon>Bacteria</taxon>
        <taxon>Bacillati</taxon>
        <taxon>Bacillota</taxon>
        <taxon>Bacilli</taxon>
        <taxon>Bacillales</taxon>
        <taxon>Fictibacillaceae</taxon>
        <taxon>Fictibacillus</taxon>
    </lineage>
</organism>
<dbReference type="Proteomes" id="UP000076623">
    <property type="component" value="Chromosome"/>
</dbReference>
<feature type="domain" description="Transglycosylase SLT" evidence="1">
    <location>
        <begin position="109"/>
        <end position="214"/>
    </location>
</feature>
<sequence>MLIDLGGYLLNIQSYKALMEIQALQQLNVNASSSSVSSMQNTVSSPFAALLQEAYSNVDGSKESEVAFNAHMFQPLNVHTGAQYALPVTPSVSITAEKLNIPSKNLDELIENTATKFGVDPNLIRSVIKHESNFKTSAQSNAGAQGLMQLMPATARSLGVTNPFDPVQNVEAGTKYLKMMLDKYDGDQKLALAAYNAGPGNVAKYNGIPPFKETISYVNKIMNTYQSLV</sequence>
<dbReference type="CDD" id="cd00254">
    <property type="entry name" value="LT-like"/>
    <property type="match status" value="1"/>
</dbReference>
<reference evidence="2 3" key="1">
    <citation type="submission" date="2016-04" db="EMBL/GenBank/DDBJ databases">
        <title>Complete genome sequence of Fictibacillus phosphorivorans G25-29, a strain toxic to nematodes.</title>
        <authorList>
            <person name="Zheng Z."/>
        </authorList>
    </citation>
    <scope>NUCLEOTIDE SEQUENCE [LARGE SCALE GENOMIC DNA]</scope>
    <source>
        <strain evidence="2 3">G25-29</strain>
    </source>
</reference>
<dbReference type="PANTHER" id="PTHR37423:SF2">
    <property type="entry name" value="MEMBRANE-BOUND LYTIC MUREIN TRANSGLYCOSYLASE C"/>
    <property type="match status" value="1"/>
</dbReference>
<evidence type="ECO:0000259" key="1">
    <source>
        <dbReference type="Pfam" id="PF01464"/>
    </source>
</evidence>
<dbReference type="KEGG" id="fpn:ABE65_007555"/>
<proteinExistence type="predicted"/>
<gene>
    <name evidence="2" type="ORF">ABE65_007555</name>
</gene>
<dbReference type="InterPro" id="IPR008258">
    <property type="entry name" value="Transglycosylase_SLT_dom_1"/>
</dbReference>
<evidence type="ECO:0000313" key="3">
    <source>
        <dbReference type="Proteomes" id="UP000076623"/>
    </source>
</evidence>
<dbReference type="PANTHER" id="PTHR37423">
    <property type="entry name" value="SOLUBLE LYTIC MUREIN TRANSGLYCOSYLASE-RELATED"/>
    <property type="match status" value="1"/>
</dbReference>
<accession>A0A160IMK1</accession>
<protein>
    <recommendedName>
        <fullName evidence="1">Transglycosylase SLT domain-containing protein</fullName>
    </recommendedName>
</protein>
<evidence type="ECO:0000313" key="2">
    <source>
        <dbReference type="EMBL" id="ANC76662.1"/>
    </source>
</evidence>
<dbReference type="STRING" id="1221500.ABE65_007555"/>
<dbReference type="Pfam" id="PF01464">
    <property type="entry name" value="SLT"/>
    <property type="match status" value="1"/>
</dbReference>